<feature type="compositionally biased region" description="Polar residues" evidence="1">
    <location>
        <begin position="13"/>
        <end position="28"/>
    </location>
</feature>
<keyword evidence="2" id="KW-0812">Transmembrane</keyword>
<proteinExistence type="predicted"/>
<reference evidence="3" key="1">
    <citation type="journal article" date="2004" name="Science">
        <title>Reverse methanogenesis: testing the hypothesis with environmental genomics.</title>
        <authorList>
            <person name="Hallam S.J."/>
            <person name="Putnam N."/>
            <person name="Preston C.M."/>
            <person name="Detter J.C."/>
            <person name="Rokhsar D."/>
            <person name="Richardson P.M."/>
            <person name="DeLong E.F."/>
        </authorList>
    </citation>
    <scope>NUCLEOTIDE SEQUENCE</scope>
</reference>
<sequence length="98" mass="11010">MSPQQSQSPPPSARTTHTPACQSVHQQSLSAVRKAPYLRPLSHRGISCVVRASSRPKLQVYRAWLLECPLSSLLFIIIILSLPERHSSPLLFSTRFDF</sequence>
<dbReference type="EMBL" id="AY714868">
    <property type="protein sequence ID" value="AAU84160.1"/>
    <property type="molecule type" value="Genomic_DNA"/>
</dbReference>
<protein>
    <submittedName>
        <fullName evidence="3">Uncharacterized protein</fullName>
    </submittedName>
</protein>
<feature type="region of interest" description="Disordered" evidence="1">
    <location>
        <begin position="1"/>
        <end position="28"/>
    </location>
</feature>
<evidence type="ECO:0000256" key="2">
    <source>
        <dbReference type="SAM" id="Phobius"/>
    </source>
</evidence>
<accession>Q648L7</accession>
<feature type="transmembrane region" description="Helical" evidence="2">
    <location>
        <begin position="63"/>
        <end position="82"/>
    </location>
</feature>
<keyword evidence="2" id="KW-1133">Transmembrane helix</keyword>
<dbReference type="AlphaFoldDB" id="Q648L7"/>
<name>Q648L7_UNCAG</name>
<keyword evidence="2" id="KW-0472">Membrane</keyword>
<gene>
    <name evidence="3" type="ORF">GZ37D1_7</name>
</gene>
<evidence type="ECO:0000256" key="1">
    <source>
        <dbReference type="SAM" id="MobiDB-lite"/>
    </source>
</evidence>
<evidence type="ECO:0000313" key="3">
    <source>
        <dbReference type="EMBL" id="AAU84160.1"/>
    </source>
</evidence>
<organism evidence="3">
    <name type="scientific">Uncultured archaeon GZfos26G2</name>
    <dbReference type="NCBI Taxonomy" id="3386331"/>
    <lineage>
        <taxon>Archaea</taxon>
        <taxon>Methanobacteriati</taxon>
        <taxon>Methanobacteriota</taxon>
        <taxon>Stenosarchaea group</taxon>
        <taxon>Methanomicrobia</taxon>
        <taxon>Candidatus Methanophagales</taxon>
        <taxon>Candidatus Methanophagaceae</taxon>
        <taxon>Candidatus Methanophaga</taxon>
    </lineage>
</organism>
<reference evidence="3" key="2">
    <citation type="submission" date="2004-08" db="EMBL/GenBank/DDBJ databases">
        <authorList>
            <person name="Putnam N."/>
            <person name="Detter J.C."/>
            <person name="Richardson P.M."/>
            <person name="Rokhsar D."/>
        </authorList>
    </citation>
    <scope>NUCLEOTIDE SEQUENCE</scope>
</reference>